<feature type="non-terminal residue" evidence="1">
    <location>
        <position position="1"/>
    </location>
</feature>
<name>S4PUY9_9NEOP</name>
<evidence type="ECO:0000313" key="1">
    <source>
        <dbReference type="EMBL" id="JAA83102.1"/>
    </source>
</evidence>
<dbReference type="AlphaFoldDB" id="S4PUY9"/>
<organism evidence="1">
    <name type="scientific">Pararge aegeria</name>
    <name type="common">speckled wood butterfly</name>
    <dbReference type="NCBI Taxonomy" id="116150"/>
    <lineage>
        <taxon>Eukaryota</taxon>
        <taxon>Metazoa</taxon>
        <taxon>Ecdysozoa</taxon>
        <taxon>Arthropoda</taxon>
        <taxon>Hexapoda</taxon>
        <taxon>Insecta</taxon>
        <taxon>Pterygota</taxon>
        <taxon>Neoptera</taxon>
        <taxon>Endopterygota</taxon>
        <taxon>Lepidoptera</taxon>
        <taxon>Glossata</taxon>
        <taxon>Ditrysia</taxon>
        <taxon>Papilionoidea</taxon>
        <taxon>Nymphalidae</taxon>
        <taxon>Satyrinae</taxon>
        <taxon>Satyrini</taxon>
        <taxon>Parargina</taxon>
        <taxon>Pararge</taxon>
    </lineage>
</organism>
<reference evidence="1" key="2">
    <citation type="submission" date="2013-05" db="EMBL/GenBank/DDBJ databases">
        <authorList>
            <person name="Carter J.-M."/>
            <person name="Baker S.C."/>
            <person name="Pink R."/>
            <person name="Carter D.R.F."/>
            <person name="Collins A."/>
            <person name="Tomlin J."/>
            <person name="Gibbs M."/>
            <person name="Breuker C.J."/>
        </authorList>
    </citation>
    <scope>NUCLEOTIDE SEQUENCE</scope>
    <source>
        <tissue evidence="1">Ovary</tissue>
    </source>
</reference>
<proteinExistence type="predicted"/>
<reference evidence="1" key="1">
    <citation type="journal article" date="2013" name="BMC Genomics">
        <title>Unscrambling butterfly oogenesis.</title>
        <authorList>
            <person name="Carter J.M."/>
            <person name="Baker S.C."/>
            <person name="Pink R."/>
            <person name="Carter D.R."/>
            <person name="Collins A."/>
            <person name="Tomlin J."/>
            <person name="Gibbs M."/>
            <person name="Breuker C.J."/>
        </authorList>
    </citation>
    <scope>NUCLEOTIDE SEQUENCE</scope>
    <source>
        <tissue evidence="1">Ovary</tissue>
    </source>
</reference>
<sequence length="70" mass="8139">SYVNSYVLGKDLIILGGYSYWRCVKMCDRILSIEASISASKSIQRCQKLYWSILFLFILPYPPIDRNTIN</sequence>
<protein>
    <submittedName>
        <fullName evidence="1">Uncharacterized protein</fullName>
    </submittedName>
</protein>
<accession>S4PUY9</accession>
<dbReference type="EMBL" id="GAIX01009458">
    <property type="protein sequence ID" value="JAA83102.1"/>
    <property type="molecule type" value="Transcribed_RNA"/>
</dbReference>